<feature type="transmembrane region" description="Helical" evidence="1">
    <location>
        <begin position="119"/>
        <end position="145"/>
    </location>
</feature>
<organism evidence="3 4">
    <name type="scientific">Rurimicrobium arvi</name>
    <dbReference type="NCBI Taxonomy" id="2049916"/>
    <lineage>
        <taxon>Bacteria</taxon>
        <taxon>Pseudomonadati</taxon>
        <taxon>Bacteroidota</taxon>
        <taxon>Chitinophagia</taxon>
        <taxon>Chitinophagales</taxon>
        <taxon>Chitinophagaceae</taxon>
        <taxon>Rurimicrobium</taxon>
    </lineage>
</organism>
<feature type="signal peptide" evidence="2">
    <location>
        <begin position="1"/>
        <end position="17"/>
    </location>
</feature>
<keyword evidence="2" id="KW-0732">Signal</keyword>
<dbReference type="EMBL" id="BAABEZ010000018">
    <property type="protein sequence ID" value="GAA4452858.1"/>
    <property type="molecule type" value="Genomic_DNA"/>
</dbReference>
<evidence type="ECO:0000256" key="2">
    <source>
        <dbReference type="SAM" id="SignalP"/>
    </source>
</evidence>
<feature type="chain" id="PRO_5046021599" description="Glycosyltransferase RgtA/B/C/D-like domain-containing protein" evidence="2">
    <location>
        <begin position="18"/>
        <end position="467"/>
    </location>
</feature>
<feature type="transmembrane region" description="Helical" evidence="1">
    <location>
        <begin position="438"/>
        <end position="456"/>
    </location>
</feature>
<keyword evidence="1" id="KW-0472">Membrane</keyword>
<feature type="transmembrane region" description="Helical" evidence="1">
    <location>
        <begin position="181"/>
        <end position="198"/>
    </location>
</feature>
<gene>
    <name evidence="3" type="ORF">GCM10023092_12430</name>
</gene>
<accession>A0ABP8MNN1</accession>
<comment type="caution">
    <text evidence="3">The sequence shown here is derived from an EMBL/GenBank/DDBJ whole genome shotgun (WGS) entry which is preliminary data.</text>
</comment>
<feature type="transmembrane region" description="Helical" evidence="1">
    <location>
        <begin position="254"/>
        <end position="271"/>
    </location>
</feature>
<keyword evidence="1" id="KW-0812">Transmembrane</keyword>
<evidence type="ECO:0000256" key="1">
    <source>
        <dbReference type="SAM" id="Phobius"/>
    </source>
</evidence>
<protein>
    <recommendedName>
        <fullName evidence="5">Glycosyltransferase RgtA/B/C/D-like domain-containing protein</fullName>
    </recommendedName>
</protein>
<feature type="transmembrane region" description="Helical" evidence="1">
    <location>
        <begin position="225"/>
        <end position="242"/>
    </location>
</feature>
<evidence type="ECO:0008006" key="5">
    <source>
        <dbReference type="Google" id="ProtNLM"/>
    </source>
</evidence>
<proteinExistence type="predicted"/>
<feature type="transmembrane region" description="Helical" evidence="1">
    <location>
        <begin position="157"/>
        <end position="175"/>
    </location>
</feature>
<evidence type="ECO:0000313" key="3">
    <source>
        <dbReference type="EMBL" id="GAA4452858.1"/>
    </source>
</evidence>
<dbReference type="Proteomes" id="UP001501410">
    <property type="component" value="Unassembled WGS sequence"/>
</dbReference>
<reference evidence="4" key="1">
    <citation type="journal article" date="2019" name="Int. J. Syst. Evol. Microbiol.">
        <title>The Global Catalogue of Microorganisms (GCM) 10K type strain sequencing project: providing services to taxonomists for standard genome sequencing and annotation.</title>
        <authorList>
            <consortium name="The Broad Institute Genomics Platform"/>
            <consortium name="The Broad Institute Genome Sequencing Center for Infectious Disease"/>
            <person name="Wu L."/>
            <person name="Ma J."/>
        </authorList>
    </citation>
    <scope>NUCLEOTIDE SEQUENCE [LARGE SCALE GENOMIC DNA]</scope>
    <source>
        <strain evidence="4">JCM 31921</strain>
    </source>
</reference>
<sequence>MVVLVAVKIFLCSFLYAYNDNDQLLYTSGKLKFSNGFYQGGDDFEVFNSAAYYRATDTIMVLDPVHSFYKPSPRAHRPYASAFRPKAFVLMHLYGTQLFHSITGKDAGTVDSPNMHAYFNFYGCILYFLAIAAYIISLFAFYALLQFLFGNELWARAGLILYAIIPSHLLFIGLFDSWENISFYVQVIFFSHLYLAVFAKKSYSTWGALGVALCVLVAFCRPHLLMTFGALLALVVLYALFAKDKSARSSSLRIVVFSVLLLTCGLAFTFWQNNKWFGKPFLSTQSSFEFFQGHNEYARSSWNSHIYEQHKAYFDSAIYGNRSPEQIAAMNLNEYQEASLYKQYADQWMKHHVTQELLLTTKKVAGYFIPYNHLNNRVNLVTVLLEAGFGLFCLLVAAALLRFRKNREQLWQYVFIMAPVLFTIVLTIMFFVGYRWRYYAEPFMLIGGMLAVKHYYDTKRTRNTLNA</sequence>
<feature type="transmembrane region" description="Helical" evidence="1">
    <location>
        <begin position="380"/>
        <end position="401"/>
    </location>
</feature>
<name>A0ABP8MNN1_9BACT</name>
<keyword evidence="1" id="KW-1133">Transmembrane helix</keyword>
<evidence type="ECO:0000313" key="4">
    <source>
        <dbReference type="Proteomes" id="UP001501410"/>
    </source>
</evidence>
<feature type="transmembrane region" description="Helical" evidence="1">
    <location>
        <begin position="413"/>
        <end position="432"/>
    </location>
</feature>
<keyword evidence="4" id="KW-1185">Reference proteome</keyword>